<gene>
    <name evidence="8" type="ORF">NCGR_LOCUS38255</name>
</gene>
<comment type="caution">
    <text evidence="8">The sequence shown here is derived from an EMBL/GenBank/DDBJ whole genome shotgun (WGS) entry which is preliminary data.</text>
</comment>
<proteinExistence type="inferred from homology"/>
<evidence type="ECO:0000313" key="9">
    <source>
        <dbReference type="Proteomes" id="UP000604825"/>
    </source>
</evidence>
<keyword evidence="2" id="KW-0378">Hydrolase</keyword>
<keyword evidence="1" id="KW-0547">Nucleotide-binding</keyword>
<dbReference type="PANTHER" id="PTHR45923:SF2">
    <property type="entry name" value="PROTEIN SEY1"/>
    <property type="match status" value="1"/>
</dbReference>
<dbReference type="PANTHER" id="PTHR45923">
    <property type="entry name" value="PROTEIN SEY1"/>
    <property type="match status" value="1"/>
</dbReference>
<reference evidence="8" key="1">
    <citation type="submission" date="2020-10" db="EMBL/GenBank/DDBJ databases">
        <authorList>
            <person name="Han B."/>
            <person name="Lu T."/>
            <person name="Zhao Q."/>
            <person name="Huang X."/>
            <person name="Zhao Y."/>
        </authorList>
    </citation>
    <scope>NUCLEOTIDE SEQUENCE</scope>
</reference>
<keyword evidence="5" id="KW-0472">Membrane</keyword>
<evidence type="ECO:0000256" key="3">
    <source>
        <dbReference type="ARBA" id="ARBA00022824"/>
    </source>
</evidence>
<dbReference type="Pfam" id="PF05879">
    <property type="entry name" value="RHD3_GTPase"/>
    <property type="match status" value="1"/>
</dbReference>
<dbReference type="Proteomes" id="UP000604825">
    <property type="component" value="Unassembled WGS sequence"/>
</dbReference>
<keyword evidence="3" id="KW-0256">Endoplasmic reticulum</keyword>
<organism evidence="8 9">
    <name type="scientific">Miscanthus lutarioriparius</name>
    <dbReference type="NCBI Taxonomy" id="422564"/>
    <lineage>
        <taxon>Eukaryota</taxon>
        <taxon>Viridiplantae</taxon>
        <taxon>Streptophyta</taxon>
        <taxon>Embryophyta</taxon>
        <taxon>Tracheophyta</taxon>
        <taxon>Spermatophyta</taxon>
        <taxon>Magnoliopsida</taxon>
        <taxon>Liliopsida</taxon>
        <taxon>Poales</taxon>
        <taxon>Poaceae</taxon>
        <taxon>PACMAD clade</taxon>
        <taxon>Panicoideae</taxon>
        <taxon>Andropogonodae</taxon>
        <taxon>Andropogoneae</taxon>
        <taxon>Saccharinae</taxon>
        <taxon>Miscanthus</taxon>
    </lineage>
</organism>
<evidence type="ECO:0000256" key="4">
    <source>
        <dbReference type="ARBA" id="ARBA00023134"/>
    </source>
</evidence>
<sequence>MAYQTPLASPVIQMVKRVQGKEKDLNTSGIKKLIHDHCSNDYNVPYTVVSIIGAQSSGKSTLMNTMFKTEFQMLNQQTQGRRATTEGIWAAVSKDPNAIVLDIEGADGQEHQDDAGFENQAALFALSISDVIFFNINVQDIGRMHGASIPLLRTIFQERLNHNMHRTKVVIAVRDYNHKKASESFLRQQLLSPLKKIFDESTNKEKMSTKYYDTSVEFFPHFDYDERAFQKKCQDIIAQPGFLKKRQQNWPVDEFPNLAEKLWKSILQNEKLNMPSYWVLLSRERCEAVMNKKLLSLQANDDYKSLLTEGYRTISPIEFHAAVKRILQTILHEYSDATKYFDEEQANKVKDNLRTQIIRDAEPGFMRALDNHVEVFLTNATEEIKKCMERNLFEDMDGVVTKQSMNFMHQIQDLELYDDIAGECQQVEKNLRVLTRQIRNRCVMNFVGRYAKKFLLMAGQLTSIGVTLGGAFIGN</sequence>
<evidence type="ECO:0000256" key="6">
    <source>
        <dbReference type="PROSITE-ProRule" id="PRU01052"/>
    </source>
</evidence>
<dbReference type="InterPro" id="IPR027417">
    <property type="entry name" value="P-loop_NTPase"/>
</dbReference>
<dbReference type="OrthoDB" id="695708at2759"/>
<protein>
    <recommendedName>
        <fullName evidence="7">GB1/RHD3-type G domain-containing protein</fullName>
    </recommendedName>
</protein>
<dbReference type="GO" id="GO:0016320">
    <property type="term" value="P:endoplasmic reticulum membrane fusion"/>
    <property type="evidence" value="ECO:0007669"/>
    <property type="project" value="TreeGrafter"/>
</dbReference>
<keyword evidence="9" id="KW-1185">Reference proteome</keyword>
<dbReference type="GO" id="GO:0005525">
    <property type="term" value="F:GTP binding"/>
    <property type="evidence" value="ECO:0007669"/>
    <property type="project" value="UniProtKB-KW"/>
</dbReference>
<dbReference type="AlphaFoldDB" id="A0A811QEX4"/>
<evidence type="ECO:0000313" key="8">
    <source>
        <dbReference type="EMBL" id="CAD6254652.1"/>
    </source>
</evidence>
<dbReference type="InterPro" id="IPR030386">
    <property type="entry name" value="G_GB1_RHD3_dom"/>
</dbReference>
<dbReference type="Gene3D" id="3.40.50.300">
    <property type="entry name" value="P-loop containing nucleotide triphosphate hydrolases"/>
    <property type="match status" value="1"/>
</dbReference>
<dbReference type="GO" id="GO:0005783">
    <property type="term" value="C:endoplasmic reticulum"/>
    <property type="evidence" value="ECO:0007669"/>
    <property type="project" value="TreeGrafter"/>
</dbReference>
<comment type="similarity">
    <text evidence="6">Belongs to the TRAFAC class dynamin-like GTPase superfamily. GB1/RHD3 GTPase family.</text>
</comment>
<evidence type="ECO:0000256" key="5">
    <source>
        <dbReference type="ARBA" id="ARBA00023136"/>
    </source>
</evidence>
<dbReference type="EMBL" id="CAJGYO010000009">
    <property type="protein sequence ID" value="CAD6254652.1"/>
    <property type="molecule type" value="Genomic_DNA"/>
</dbReference>
<keyword evidence="4" id="KW-0342">GTP-binding</keyword>
<dbReference type="GO" id="GO:0003924">
    <property type="term" value="F:GTPase activity"/>
    <property type="evidence" value="ECO:0007669"/>
    <property type="project" value="TreeGrafter"/>
</dbReference>
<evidence type="ECO:0000256" key="2">
    <source>
        <dbReference type="ARBA" id="ARBA00022801"/>
    </source>
</evidence>
<accession>A0A811QEX4</accession>
<dbReference type="SUPFAM" id="SSF52540">
    <property type="entry name" value="P-loop containing nucleoside triphosphate hydrolases"/>
    <property type="match status" value="1"/>
</dbReference>
<evidence type="ECO:0000259" key="7">
    <source>
        <dbReference type="PROSITE" id="PS51715"/>
    </source>
</evidence>
<dbReference type="PROSITE" id="PS51715">
    <property type="entry name" value="G_GB1_RHD3"/>
    <property type="match status" value="1"/>
</dbReference>
<name>A0A811QEX4_9POAL</name>
<evidence type="ECO:0000256" key="1">
    <source>
        <dbReference type="ARBA" id="ARBA00022741"/>
    </source>
</evidence>
<feature type="domain" description="GB1/RHD3-type G" evidence="7">
    <location>
        <begin position="43"/>
        <end position="157"/>
    </location>
</feature>
<dbReference type="InterPro" id="IPR008803">
    <property type="entry name" value="RHD3/Sey1"/>
</dbReference>